<organism evidence="3 4">
    <name type="scientific">Candidatus Nesterenkonia stercoripullorum</name>
    <dbReference type="NCBI Taxonomy" id="2838701"/>
    <lineage>
        <taxon>Bacteria</taxon>
        <taxon>Bacillati</taxon>
        <taxon>Actinomycetota</taxon>
        <taxon>Actinomycetes</taxon>
        <taxon>Micrococcales</taxon>
        <taxon>Micrococcaceae</taxon>
        <taxon>Nesterenkonia</taxon>
    </lineage>
</organism>
<keyword evidence="2" id="KW-1133">Transmembrane helix</keyword>
<evidence type="ECO:0000256" key="2">
    <source>
        <dbReference type="SAM" id="Phobius"/>
    </source>
</evidence>
<keyword evidence="2" id="KW-0472">Membrane</keyword>
<dbReference type="InterPro" id="IPR017195">
    <property type="entry name" value="ABC_thiamin-permease_prd"/>
</dbReference>
<dbReference type="AlphaFoldDB" id="A0A9D1S0R1"/>
<feature type="transmembrane region" description="Helical" evidence="2">
    <location>
        <begin position="157"/>
        <end position="176"/>
    </location>
</feature>
<feature type="transmembrane region" description="Helical" evidence="2">
    <location>
        <begin position="109"/>
        <end position="128"/>
    </location>
</feature>
<gene>
    <name evidence="3" type="ORF">H9871_05060</name>
</gene>
<feature type="compositionally biased region" description="Low complexity" evidence="1">
    <location>
        <begin position="18"/>
        <end position="32"/>
    </location>
</feature>
<feature type="transmembrane region" description="Helical" evidence="2">
    <location>
        <begin position="188"/>
        <end position="207"/>
    </location>
</feature>
<evidence type="ECO:0000313" key="3">
    <source>
        <dbReference type="EMBL" id="HIW99493.1"/>
    </source>
</evidence>
<name>A0A9D1S0R1_9MICC</name>
<dbReference type="Pfam" id="PF09819">
    <property type="entry name" value="ABC_cobalt"/>
    <property type="match status" value="1"/>
</dbReference>
<evidence type="ECO:0000313" key="4">
    <source>
        <dbReference type="Proteomes" id="UP000824151"/>
    </source>
</evidence>
<keyword evidence="2" id="KW-0812">Transmembrane</keyword>
<feature type="transmembrane region" description="Helical" evidence="2">
    <location>
        <begin position="46"/>
        <end position="66"/>
    </location>
</feature>
<dbReference type="EMBL" id="DXGD01000183">
    <property type="protein sequence ID" value="HIW99493.1"/>
    <property type="molecule type" value="Genomic_DNA"/>
</dbReference>
<comment type="caution">
    <text evidence="3">The sequence shown here is derived from an EMBL/GenBank/DDBJ whole genome shotgun (WGS) entry which is preliminary data.</text>
</comment>
<dbReference type="Proteomes" id="UP000824151">
    <property type="component" value="Unassembled WGS sequence"/>
</dbReference>
<feature type="transmembrane region" description="Helical" evidence="2">
    <location>
        <begin position="78"/>
        <end position="102"/>
    </location>
</feature>
<feature type="transmembrane region" description="Helical" evidence="2">
    <location>
        <begin position="134"/>
        <end position="150"/>
    </location>
</feature>
<reference evidence="3" key="1">
    <citation type="journal article" date="2021" name="PeerJ">
        <title>Extensive microbial diversity within the chicken gut microbiome revealed by metagenomics and culture.</title>
        <authorList>
            <person name="Gilroy R."/>
            <person name="Ravi A."/>
            <person name="Getino M."/>
            <person name="Pursley I."/>
            <person name="Horton D.L."/>
            <person name="Alikhan N.F."/>
            <person name="Baker D."/>
            <person name="Gharbi K."/>
            <person name="Hall N."/>
            <person name="Watson M."/>
            <person name="Adriaenssens E.M."/>
            <person name="Foster-Nyarko E."/>
            <person name="Jarju S."/>
            <person name="Secka A."/>
            <person name="Antonio M."/>
            <person name="Oren A."/>
            <person name="Chaudhuri R.R."/>
            <person name="La Ragione R."/>
            <person name="Hildebrand F."/>
            <person name="Pallen M.J."/>
        </authorList>
    </citation>
    <scope>NUCLEOTIDE SEQUENCE</scope>
    <source>
        <strain evidence="3">ChiHejej3B27-3195</strain>
    </source>
</reference>
<sequence>MLPDRRGACGIGAPLSTSPQPAGPSQPSASLRADPRSRPGRRRWTISDIVIASTLAVACGVIFWGWNLSYHLVSNLFLAYPPAATLVHGMWLFPAVLGALVIRKPGAAIFCETVAAVVSALLGSQFGLTVLSSGLIQGLGAELIFLAVLYRRFTPGVAMLAGACSGLFGGITYHWIVPMYAFAPFETIVHIACFVLSGAVLAGLLPWMGVRALAATSVLSSLASRNAHLEPAGLFHGRRAAQPAGDHRADSAR</sequence>
<proteinExistence type="predicted"/>
<evidence type="ECO:0000256" key="1">
    <source>
        <dbReference type="SAM" id="MobiDB-lite"/>
    </source>
</evidence>
<reference evidence="3" key="2">
    <citation type="submission" date="2021-04" db="EMBL/GenBank/DDBJ databases">
        <authorList>
            <person name="Gilroy R."/>
        </authorList>
    </citation>
    <scope>NUCLEOTIDE SEQUENCE</scope>
    <source>
        <strain evidence="3">ChiHejej3B27-3195</strain>
    </source>
</reference>
<accession>A0A9D1S0R1</accession>
<protein>
    <submittedName>
        <fullName evidence="3">ECF transporter S component</fullName>
    </submittedName>
</protein>
<feature type="region of interest" description="Disordered" evidence="1">
    <location>
        <begin position="1"/>
        <end position="39"/>
    </location>
</feature>